<keyword evidence="2" id="KW-1185">Reference proteome</keyword>
<reference evidence="1 2" key="1">
    <citation type="journal article" date="2018" name="Int. J. Syst. Evol. Microbiol.">
        <title>Uliginosibacterium sediminicola sp. nov., isolated from freshwater sediment.</title>
        <authorList>
            <person name="Hwang W.M."/>
            <person name="Kim S.M."/>
            <person name="Kang K."/>
            <person name="Ahn T.Y."/>
        </authorList>
    </citation>
    <scope>NUCLEOTIDE SEQUENCE [LARGE SCALE GENOMIC DNA]</scope>
    <source>
        <strain evidence="1 2">M1-21</strain>
    </source>
</reference>
<dbReference type="Proteomes" id="UP001410394">
    <property type="component" value="Unassembled WGS sequence"/>
</dbReference>
<sequence>MSAQTKVDALLILPHLRIQNANAISSPLTHGFPAMSAFLGLMWALERKLAGAWPLVFDGLGVICHSHEEQTTEGGFTRAFRLTRNPVGKDGSTAAIVEEGRIHLELTLVFGIRGGIIAESDEARQACAVALADTLAQMRVAGGSVLPRQSGWRFQPKIQVFDEKPDDAAKQFRQLRRRWLPGFALVSRDDLLARRLSTLRSTQATATALDAWLDLARFNWRSDVKETLDPDTGEVKKREIVWQNDREGWLVPIPVGYGALSDLHPAGTVANARDATTPFRFVESLYSIGEWLAPHRLQSPQQLLWYADSDAEAGLYRVRNDYAAGLKPATETLSESV</sequence>
<evidence type="ECO:0000313" key="1">
    <source>
        <dbReference type="EMBL" id="MEN3069648.1"/>
    </source>
</evidence>
<organism evidence="1 2">
    <name type="scientific">Uliginosibacterium sediminicola</name>
    <dbReference type="NCBI Taxonomy" id="2024550"/>
    <lineage>
        <taxon>Bacteria</taxon>
        <taxon>Pseudomonadati</taxon>
        <taxon>Pseudomonadota</taxon>
        <taxon>Betaproteobacteria</taxon>
        <taxon>Rhodocyclales</taxon>
        <taxon>Zoogloeaceae</taxon>
        <taxon>Uliginosibacterium</taxon>
    </lineage>
</organism>
<dbReference type="CDD" id="cd09736">
    <property type="entry name" value="Csy2_I-F"/>
    <property type="match status" value="1"/>
</dbReference>
<dbReference type="Pfam" id="PF09614">
    <property type="entry name" value="Cas_Csy2"/>
    <property type="match status" value="1"/>
</dbReference>
<dbReference type="NCBIfam" id="TIGR02565">
    <property type="entry name" value="cas_Csy2"/>
    <property type="match status" value="1"/>
</dbReference>
<dbReference type="RefSeq" id="WP_345920421.1">
    <property type="nucleotide sequence ID" value="NZ_JBDIVE010000008.1"/>
</dbReference>
<evidence type="ECO:0000313" key="2">
    <source>
        <dbReference type="Proteomes" id="UP001410394"/>
    </source>
</evidence>
<accession>A0ABU9Z0P7</accession>
<dbReference type="EMBL" id="JBDIVE010000008">
    <property type="protein sequence ID" value="MEN3069648.1"/>
    <property type="molecule type" value="Genomic_DNA"/>
</dbReference>
<comment type="caution">
    <text evidence="1">The sequence shown here is derived from an EMBL/GenBank/DDBJ whole genome shotgun (WGS) entry which is preliminary data.</text>
</comment>
<dbReference type="InterPro" id="IPR013398">
    <property type="entry name" value="CRISPR-assoc_prot_Csy2"/>
</dbReference>
<name>A0ABU9Z0P7_9RHOO</name>
<protein>
    <submittedName>
        <fullName evidence="1">Type I-F CRISPR-associated protein Csy2</fullName>
    </submittedName>
</protein>
<gene>
    <name evidence="1" type="primary">csy2</name>
    <name evidence="1" type="ORF">ABDB84_14265</name>
</gene>
<proteinExistence type="predicted"/>